<dbReference type="RefSeq" id="WP_118084424.1">
    <property type="nucleotide sequence ID" value="NZ_QSJS01000028.1"/>
</dbReference>
<evidence type="ECO:0000313" key="3">
    <source>
        <dbReference type="EMBL" id="RHD90742.1"/>
    </source>
</evidence>
<dbReference type="Proteomes" id="UP000284835">
    <property type="component" value="Unassembled WGS sequence"/>
</dbReference>
<protein>
    <submittedName>
        <fullName evidence="3">Glycosyltransferase family 1 protein</fullName>
    </submittedName>
</protein>
<evidence type="ECO:0000256" key="1">
    <source>
        <dbReference type="ARBA" id="ARBA00022679"/>
    </source>
</evidence>
<evidence type="ECO:0000259" key="2">
    <source>
        <dbReference type="Pfam" id="PF00534"/>
    </source>
</evidence>
<sequence>MSKEYLISGNFLGKETVGLTRKALQYVLQLDNYECARRLHIAVPEDLMPYCPQLCNIEVISCKKNSKGWNTNVAMQMARKNKWTYVNFTSPFAVYGDSIVSIDDVRYMEKTHDEWYDSYKFRKKMYFRAKIGTSVAGNIVTVSEFSKKRIMNFFNVKSDRIKVIPNGWEHILHIKSDSDIYKKYDMLEKKEFFFTLGSLAKHKNHKFIIELANNNPDRVFVVGGGIDPEIWFSGSEHKNTHNLIFTGRLSDGEMKFLMEKCRAFIFPSLYEGFGIPPLEALACGTDVIVSDIEVHKEIFKNSVRYINPYDNNILLEDILSQKVEDSSSILDNNSWKRAGECWNELFSK</sequence>
<accession>A0A414HT26</accession>
<gene>
    <name evidence="3" type="ORF">DW775_14335</name>
</gene>
<dbReference type="Pfam" id="PF00534">
    <property type="entry name" value="Glycos_transf_1"/>
    <property type="match status" value="1"/>
</dbReference>
<reference evidence="3 4" key="1">
    <citation type="submission" date="2018-08" db="EMBL/GenBank/DDBJ databases">
        <title>A genome reference for cultivated species of the human gut microbiota.</title>
        <authorList>
            <person name="Zou Y."/>
            <person name="Xue W."/>
            <person name="Luo G."/>
        </authorList>
    </citation>
    <scope>NUCLEOTIDE SEQUENCE [LARGE SCALE GENOMIC DNA]</scope>
    <source>
        <strain evidence="3 4">AM30-13AC</strain>
    </source>
</reference>
<dbReference type="EMBL" id="QSJS01000028">
    <property type="protein sequence ID" value="RHD90742.1"/>
    <property type="molecule type" value="Genomic_DNA"/>
</dbReference>
<dbReference type="SUPFAM" id="SSF53756">
    <property type="entry name" value="UDP-Glycosyltransferase/glycogen phosphorylase"/>
    <property type="match status" value="1"/>
</dbReference>
<name>A0A414HT26_9FIRM</name>
<dbReference type="CDD" id="cd03809">
    <property type="entry name" value="GT4_MtfB-like"/>
    <property type="match status" value="1"/>
</dbReference>
<evidence type="ECO:0000313" key="4">
    <source>
        <dbReference type="Proteomes" id="UP000284835"/>
    </source>
</evidence>
<dbReference type="GO" id="GO:0016757">
    <property type="term" value="F:glycosyltransferase activity"/>
    <property type="evidence" value="ECO:0007669"/>
    <property type="project" value="InterPro"/>
</dbReference>
<keyword evidence="1 3" id="KW-0808">Transferase</keyword>
<dbReference type="PANTHER" id="PTHR46401:SF2">
    <property type="entry name" value="GLYCOSYLTRANSFERASE WBBK-RELATED"/>
    <property type="match status" value="1"/>
</dbReference>
<organism evidence="3 4">
    <name type="scientific">Agathobacter rectalis</name>
    <dbReference type="NCBI Taxonomy" id="39491"/>
    <lineage>
        <taxon>Bacteria</taxon>
        <taxon>Bacillati</taxon>
        <taxon>Bacillota</taxon>
        <taxon>Clostridia</taxon>
        <taxon>Lachnospirales</taxon>
        <taxon>Lachnospiraceae</taxon>
        <taxon>Agathobacter</taxon>
    </lineage>
</organism>
<dbReference type="Gene3D" id="3.40.50.2000">
    <property type="entry name" value="Glycogen Phosphorylase B"/>
    <property type="match status" value="2"/>
</dbReference>
<comment type="caution">
    <text evidence="3">The sequence shown here is derived from an EMBL/GenBank/DDBJ whole genome shotgun (WGS) entry which is preliminary data.</text>
</comment>
<proteinExistence type="predicted"/>
<dbReference type="InterPro" id="IPR001296">
    <property type="entry name" value="Glyco_trans_1"/>
</dbReference>
<dbReference type="PANTHER" id="PTHR46401">
    <property type="entry name" value="GLYCOSYLTRANSFERASE WBBK-RELATED"/>
    <property type="match status" value="1"/>
</dbReference>
<feature type="domain" description="Glycosyl transferase family 1" evidence="2">
    <location>
        <begin position="182"/>
        <end position="309"/>
    </location>
</feature>
<dbReference type="AlphaFoldDB" id="A0A414HT26"/>